<organism evidence="1">
    <name type="scientific">Pectobacterium carotovorum</name>
    <name type="common">Erwinia carotovora</name>
    <dbReference type="NCBI Taxonomy" id="554"/>
    <lineage>
        <taxon>Bacteria</taxon>
        <taxon>Pseudomonadati</taxon>
        <taxon>Pseudomonadota</taxon>
        <taxon>Gammaproteobacteria</taxon>
        <taxon>Enterobacterales</taxon>
        <taxon>Pectobacteriaceae</taxon>
        <taxon>Pectobacterium</taxon>
    </lineage>
</organism>
<dbReference type="EMBL" id="KP942676">
    <property type="protein sequence ID" value="AKG47498.1"/>
    <property type="molecule type" value="Genomic_DNA"/>
</dbReference>
<dbReference type="Gene3D" id="2.30.30.100">
    <property type="match status" value="1"/>
</dbReference>
<reference evidence="1" key="2">
    <citation type="submission" date="2015-03" db="EMBL/GenBank/DDBJ databases">
        <authorList>
            <person name="Welte C."/>
            <person name="de Graaf R."/>
            <person name="van den Bosch T.J.M."/>
            <person name="Op den Camp H."/>
            <person name="van Dam N."/>
            <person name="Jetten M."/>
        </authorList>
    </citation>
    <scope>NUCLEOTIDE SEQUENCE</scope>
    <source>
        <plasmid evidence="1">Drgb1</plasmid>
    </source>
</reference>
<dbReference type="InterPro" id="IPR010920">
    <property type="entry name" value="LSM_dom_sf"/>
</dbReference>
<accession>A0A0K0MPG2</accession>
<geneLocation type="plasmid" evidence="1">
    <name>Drgb1</name>
</geneLocation>
<proteinExistence type="predicted"/>
<sequence>MKEDYEILKSRLSWLKIHKTPVEIVTKTGNVFTGLIRKFDNQCLLLDESGDNDRATFKMVAYSAIESTKTVNL</sequence>
<reference evidence="1" key="1">
    <citation type="journal article" date="2015" name="Environ. Microbiol.">
        <title>Plasmids from the gut microbiome of cabbage root fly larvae encode SaxA that catalyses the conversion of the plant toxin 2-phenylethyl isothiocyanate.</title>
        <authorList>
            <person name="Welte C.U."/>
            <person name="de Graaf R.M."/>
            <person name="van den Bosch T.J."/>
            <person name="Op den Camp H.J."/>
            <person name="van Dam N.M."/>
            <person name="Jetten M.S."/>
        </authorList>
    </citation>
    <scope>NUCLEOTIDE SEQUENCE</scope>
    <source>
        <plasmid evidence="1">Drgb1</plasmid>
    </source>
</reference>
<gene>
    <name evidence="1" type="ORF">pA_00058</name>
</gene>
<name>A0A0K0MPG2_PECCA</name>
<evidence type="ECO:0000313" key="1">
    <source>
        <dbReference type="EMBL" id="AKG47498.1"/>
    </source>
</evidence>
<protein>
    <submittedName>
        <fullName evidence="1">Uncharacterized protein</fullName>
    </submittedName>
</protein>
<dbReference type="RefSeq" id="WP_181374666.1">
    <property type="nucleotide sequence ID" value="NZ_KP942676.1"/>
</dbReference>
<keyword evidence="1" id="KW-0614">Plasmid</keyword>
<dbReference type="AlphaFoldDB" id="A0A0K0MPG2"/>
<dbReference type="SUPFAM" id="SSF50182">
    <property type="entry name" value="Sm-like ribonucleoproteins"/>
    <property type="match status" value="1"/>
</dbReference>